<evidence type="ECO:0000313" key="1">
    <source>
        <dbReference type="EMBL" id="GGF42109.1"/>
    </source>
</evidence>
<keyword evidence="2" id="KW-1185">Reference proteome</keyword>
<evidence type="ECO:0000313" key="2">
    <source>
        <dbReference type="Proteomes" id="UP000632454"/>
    </source>
</evidence>
<comment type="caution">
    <text evidence="1">The sequence shown here is derived from an EMBL/GenBank/DDBJ whole genome shotgun (WGS) entry which is preliminary data.</text>
</comment>
<name>A0ABQ1V881_9NOCA</name>
<protein>
    <submittedName>
        <fullName evidence="1">Uncharacterized protein</fullName>
    </submittedName>
</protein>
<proteinExistence type="predicted"/>
<organism evidence="1 2">
    <name type="scientific">Williamsia phyllosphaerae</name>
    <dbReference type="NCBI Taxonomy" id="885042"/>
    <lineage>
        <taxon>Bacteria</taxon>
        <taxon>Bacillati</taxon>
        <taxon>Actinomycetota</taxon>
        <taxon>Actinomycetes</taxon>
        <taxon>Mycobacteriales</taxon>
        <taxon>Nocardiaceae</taxon>
        <taxon>Williamsia</taxon>
    </lineage>
</organism>
<accession>A0ABQ1V881</accession>
<dbReference type="Proteomes" id="UP000632454">
    <property type="component" value="Unassembled WGS sequence"/>
</dbReference>
<dbReference type="RefSeq" id="WP_188492629.1">
    <property type="nucleotide sequence ID" value="NZ_BMCS01000003.1"/>
</dbReference>
<reference evidence="2" key="1">
    <citation type="journal article" date="2019" name="Int. J. Syst. Evol. Microbiol.">
        <title>The Global Catalogue of Microorganisms (GCM) 10K type strain sequencing project: providing services to taxonomists for standard genome sequencing and annotation.</title>
        <authorList>
            <consortium name="The Broad Institute Genomics Platform"/>
            <consortium name="The Broad Institute Genome Sequencing Center for Infectious Disease"/>
            <person name="Wu L."/>
            <person name="Ma J."/>
        </authorList>
    </citation>
    <scope>NUCLEOTIDE SEQUENCE [LARGE SCALE GENOMIC DNA]</scope>
    <source>
        <strain evidence="2">CCM 7855</strain>
    </source>
</reference>
<sequence length="280" mass="29647">MTETTHQPPTGSLRALTSLATWGARWRSGQCAPDDIVDALSDAADSHRITAADPAAAQALSLGAAETGTGSLLRMIRNSRCIRLLMPSPGDTCGIVASPALRGALDTGEILVLWPTASDPGSDDAYGLVARTVATDTVTWTAHHLGRVTPRPVESLATVEYELRQGIRSAAELFTQLGSMDAPSTAAGAPDLRTRLTELTARSHIDLPPHTSERVIRVIDQATQVAAIVDLVLERSPAFGLTSGTQSSGDHAVERLRSLTRLARMTAVNTIISESEQSLR</sequence>
<dbReference type="EMBL" id="BMCS01000003">
    <property type="protein sequence ID" value="GGF42109.1"/>
    <property type="molecule type" value="Genomic_DNA"/>
</dbReference>
<gene>
    <name evidence="1" type="ORF">GCM10007298_42280</name>
</gene>